<keyword evidence="5" id="KW-0539">Nucleus</keyword>
<evidence type="ECO:0000256" key="3">
    <source>
        <dbReference type="ARBA" id="ARBA00023015"/>
    </source>
</evidence>
<dbReference type="GO" id="GO:0008270">
    <property type="term" value="F:zinc ion binding"/>
    <property type="evidence" value="ECO:0007669"/>
    <property type="project" value="InterPro"/>
</dbReference>
<reference evidence="8" key="1">
    <citation type="submission" date="2022-10" db="EMBL/GenBank/DDBJ databases">
        <title>Tapping the CABI collections for fungal endophytes: first genome assemblies for Collariella, Neodidymelliopsis, Ascochyta clinopodiicola, Didymella pomorum, Didymosphaeria variabile, Neocosmospora piperis and Neocucurbitaria cava.</title>
        <authorList>
            <person name="Hill R."/>
        </authorList>
    </citation>
    <scope>NUCLEOTIDE SEQUENCE</scope>
    <source>
        <strain evidence="8">IMI 366586</strain>
    </source>
</reference>
<evidence type="ECO:0000313" key="8">
    <source>
        <dbReference type="EMBL" id="KAJ4318838.1"/>
    </source>
</evidence>
<evidence type="ECO:0000256" key="6">
    <source>
        <dbReference type="SAM" id="MobiDB-lite"/>
    </source>
</evidence>
<evidence type="ECO:0000256" key="1">
    <source>
        <dbReference type="ARBA" id="ARBA00022723"/>
    </source>
</evidence>
<dbReference type="Pfam" id="PF04082">
    <property type="entry name" value="Fungal_trans"/>
    <property type="match status" value="1"/>
</dbReference>
<accession>A0A9W8WBF0</accession>
<dbReference type="Proteomes" id="UP001140502">
    <property type="component" value="Unassembled WGS sequence"/>
</dbReference>
<dbReference type="PANTHER" id="PTHR47660:SF2">
    <property type="entry name" value="TRANSCRIPTION FACTOR WITH C2H2 AND ZN(2)-CYS(6) DNA BINDING DOMAIN (EUROFUNG)"/>
    <property type="match status" value="1"/>
</dbReference>
<keyword evidence="4" id="KW-0804">Transcription</keyword>
<feature type="region of interest" description="Disordered" evidence="6">
    <location>
        <begin position="58"/>
        <end position="90"/>
    </location>
</feature>
<dbReference type="InterPro" id="IPR007219">
    <property type="entry name" value="XnlR_reg_dom"/>
</dbReference>
<keyword evidence="2" id="KW-0862">Zinc</keyword>
<keyword evidence="9" id="KW-1185">Reference proteome</keyword>
<evidence type="ECO:0000256" key="4">
    <source>
        <dbReference type="ARBA" id="ARBA00023163"/>
    </source>
</evidence>
<dbReference type="CDD" id="cd12148">
    <property type="entry name" value="fungal_TF_MHR"/>
    <property type="match status" value="1"/>
</dbReference>
<dbReference type="AlphaFoldDB" id="A0A9W8WBF0"/>
<dbReference type="PANTHER" id="PTHR47660">
    <property type="entry name" value="TRANSCRIPTION FACTOR WITH C2H2 AND ZN(2)-CYS(6) DNA BINDING DOMAIN (EUROFUNG)-RELATED-RELATED"/>
    <property type="match status" value="1"/>
</dbReference>
<dbReference type="EMBL" id="JAPEUR010000134">
    <property type="protein sequence ID" value="KAJ4318838.1"/>
    <property type="molecule type" value="Genomic_DNA"/>
</dbReference>
<evidence type="ECO:0000256" key="2">
    <source>
        <dbReference type="ARBA" id="ARBA00022833"/>
    </source>
</evidence>
<evidence type="ECO:0000259" key="7">
    <source>
        <dbReference type="Pfam" id="PF04082"/>
    </source>
</evidence>
<sequence length="670" mass="75507">MSLLQNTDFNSNLDWLLDPQPDMLPWFDEGGYSMSGNFSNIFGGSFPTFESHLQRITHSVPASPPGNTNLQPAMAPISGLPTPNPREDCGPDDPWPMAWHARKIHRLRLPPLEAPGGFMHKPFFSPHTYISTNILTEMQRLVNMCSVDTEDLELPDASKLNHCIDLYFINFSQVMSIVHRPTFDPRASIVVTLAMVAIGVLYSNFRSAKEYSYSLSELIRKILILMVGQPHSRADHSGPALLTGSQEEYDRRFVRTEDHLTAQILQGFHGYCSGNQRLFELSETSRGSLVTNARRMGLFAKETADDMVHTSTTADIGPAWVDWIRKERLRRIGWGVYLYDAAVSYLHNVRPYLTVAEVTMTLPSMELEWEAESAQSWAALHSRNGGTSHKISLRNLLRSLFDGTPQPLNKFGIASHRGLVVSTLVRMIWTIKELRGNPVHDLVGDASAQDRGDALLPALDMFLESPLANRDLRTQKEVTSLVRRLSLVHIGHLYAAGELMNWLYPLLRRKDSDGSLERRMRQWKTDRPQQVRDATFHAAQILGLARQFADYGPYQVFAVFHAGVVLFYMATLLSEPGETHHGATPDEPPFEHLQLDFLGLPGDEMTVRTARWVDGGHPVVIGLHGVPDLCSEHGRLQLLEKTADMLSQMELVWGVAENLRKVVLRLRDRI</sequence>
<evidence type="ECO:0000256" key="5">
    <source>
        <dbReference type="ARBA" id="ARBA00023242"/>
    </source>
</evidence>
<organism evidence="8 9">
    <name type="scientific">Fusarium piperis</name>
    <dbReference type="NCBI Taxonomy" id="1435070"/>
    <lineage>
        <taxon>Eukaryota</taxon>
        <taxon>Fungi</taxon>
        <taxon>Dikarya</taxon>
        <taxon>Ascomycota</taxon>
        <taxon>Pezizomycotina</taxon>
        <taxon>Sordariomycetes</taxon>
        <taxon>Hypocreomycetidae</taxon>
        <taxon>Hypocreales</taxon>
        <taxon>Nectriaceae</taxon>
        <taxon>Fusarium</taxon>
        <taxon>Fusarium solani species complex</taxon>
    </lineage>
</organism>
<evidence type="ECO:0000313" key="9">
    <source>
        <dbReference type="Proteomes" id="UP001140502"/>
    </source>
</evidence>
<protein>
    <recommendedName>
        <fullName evidence="7">Xylanolytic transcriptional activator regulatory domain-containing protein</fullName>
    </recommendedName>
</protein>
<dbReference type="GO" id="GO:0006351">
    <property type="term" value="P:DNA-templated transcription"/>
    <property type="evidence" value="ECO:0007669"/>
    <property type="project" value="InterPro"/>
</dbReference>
<feature type="domain" description="Xylanolytic transcriptional activator regulatory" evidence="7">
    <location>
        <begin position="164"/>
        <end position="402"/>
    </location>
</feature>
<name>A0A9W8WBF0_9HYPO</name>
<comment type="caution">
    <text evidence="8">The sequence shown here is derived from an EMBL/GenBank/DDBJ whole genome shotgun (WGS) entry which is preliminary data.</text>
</comment>
<gene>
    <name evidence="8" type="ORF">N0V84_006651</name>
</gene>
<dbReference type="OrthoDB" id="5091629at2759"/>
<keyword evidence="3" id="KW-0805">Transcription regulation</keyword>
<proteinExistence type="predicted"/>
<keyword evidence="1" id="KW-0479">Metal-binding</keyword>
<dbReference type="GO" id="GO:0003677">
    <property type="term" value="F:DNA binding"/>
    <property type="evidence" value="ECO:0007669"/>
    <property type="project" value="InterPro"/>
</dbReference>